<evidence type="ECO:0000259" key="15">
    <source>
        <dbReference type="SMART" id="SM00965"/>
    </source>
</evidence>
<dbReference type="RefSeq" id="WP_082769189.1">
    <property type="nucleotide sequence ID" value="NZ_LUUF01000076.1"/>
</dbReference>
<keyword evidence="11 12" id="KW-0998">Cell outer membrane</keyword>
<keyword evidence="17" id="KW-1185">Reference proteome</keyword>
<evidence type="ECO:0000256" key="12">
    <source>
        <dbReference type="PROSITE-ProRule" id="PRU01360"/>
    </source>
</evidence>
<keyword evidence="16" id="KW-0675">Receptor</keyword>
<comment type="similarity">
    <text evidence="12 13">Belongs to the TonB-dependent receptor family.</text>
</comment>
<sequence length="804" mass="88060">MRKTKIPTRTGTSRTGRSTAIGALPLCLGLIASTTPLSSQAENPAASDSRTFNIAAQPLYSALSALAEQSGVQFVYNSELVKGLNSPGVSGQYSPEGALKRLLSGSGIAYRFNGGNTVTLEKVAVVEPQSAAGATTLPSVTVTGTTVGTENLSLTNSSIQESQAKLNRVAGGTTVIDGERIREGAPLSVSDALATAPGVYVGDISAAATGGSRISIRGSDGNSDISPIRGIKILRNGLPFTHANGTFDTESLNLYAIDHIEVYRGANALEYGGSNLGGAINYITPTGYTSEPLKIGIVGGTNDYYRPYFSAGKVFENGLDAYGSFSYVNTDTTRENNHQEQFLGHGNLGYRWNENHETRLYFDAQNHNFLWPAALTKQKIKDNPQQNANAWSLPNGFSSYRFDLKHSVKLHGGDRFDLGTYYSINNYRYDYIGSGNHDQWQDVGFNWRHEINGQLFGLKNRVVWGGLTQWQFINDYNYGTIGRRLGALTNAERDRWLNVEAYMEDQLSLSDAFTLIAGIQLNYRDVNYERYEGYVVSAARPGNQANQDFFNANPKLGFTWQATDEAQIYGNLSRSSEPPPMIDLATVYLNPKRDIQTASTVEIGTRGQTDRLKWDLAFYQAWVNNEYLTIADPRNPTAFSATNANSTTLHNGVELGLETTLPMNLAASGDNLRLSGNYTWNNFHFDNDPSLGNKRLPGVPEHNAFVEALYQHPSGFYIGPNARIVSSNWADFANTLAAKPYALLGARMGWDDGKHWKLFVDGRNLTDEHYASSVWVTGNAHGADLEQFNPGATRSVFGGVEYRF</sequence>
<name>A0ABY2CL80_METMH</name>
<proteinExistence type="inferred from homology"/>
<feature type="signal peptide" evidence="14">
    <location>
        <begin position="1"/>
        <end position="41"/>
    </location>
</feature>
<organism evidence="16 17">
    <name type="scientific">Methylomonas methanica</name>
    <dbReference type="NCBI Taxonomy" id="421"/>
    <lineage>
        <taxon>Bacteria</taxon>
        <taxon>Pseudomonadati</taxon>
        <taxon>Pseudomonadota</taxon>
        <taxon>Gammaproteobacteria</taxon>
        <taxon>Methylococcales</taxon>
        <taxon>Methylococcaceae</taxon>
        <taxon>Methylomonas</taxon>
    </lineage>
</organism>
<keyword evidence="3 12" id="KW-1134">Transmembrane beta strand</keyword>
<dbReference type="Gene3D" id="2.170.130.10">
    <property type="entry name" value="TonB-dependent receptor, plug domain"/>
    <property type="match status" value="1"/>
</dbReference>
<dbReference type="InterPro" id="IPR011662">
    <property type="entry name" value="Secretin/TonB_short_N"/>
</dbReference>
<evidence type="ECO:0000256" key="3">
    <source>
        <dbReference type="ARBA" id="ARBA00022452"/>
    </source>
</evidence>
<evidence type="ECO:0000256" key="9">
    <source>
        <dbReference type="ARBA" id="ARBA00023077"/>
    </source>
</evidence>
<evidence type="ECO:0000256" key="8">
    <source>
        <dbReference type="ARBA" id="ARBA00023065"/>
    </source>
</evidence>
<keyword evidence="6 14" id="KW-0732">Signal</keyword>
<evidence type="ECO:0000256" key="6">
    <source>
        <dbReference type="ARBA" id="ARBA00022729"/>
    </source>
</evidence>
<comment type="subcellular location">
    <subcellularLocation>
        <location evidence="1 12">Cell outer membrane</location>
        <topology evidence="1 12">Multi-pass membrane protein</topology>
    </subcellularLocation>
</comment>
<evidence type="ECO:0000256" key="7">
    <source>
        <dbReference type="ARBA" id="ARBA00023004"/>
    </source>
</evidence>
<reference evidence="16 17" key="1">
    <citation type="submission" date="2019-03" db="EMBL/GenBank/DDBJ databases">
        <title>Systems level insights into methane cycling in arid and semi-arid ecosystems.</title>
        <authorList>
            <person name="Kalyuzhnaya M."/>
        </authorList>
    </citation>
    <scope>NUCLEOTIDE SEQUENCE [LARGE SCALE GENOMIC DNA]</scope>
    <source>
        <strain evidence="16 17">S-1</strain>
    </source>
</reference>
<evidence type="ECO:0000256" key="4">
    <source>
        <dbReference type="ARBA" id="ARBA00022496"/>
    </source>
</evidence>
<keyword evidence="4" id="KW-0410">Iron transport</keyword>
<dbReference type="PROSITE" id="PS52016">
    <property type="entry name" value="TONB_DEPENDENT_REC_3"/>
    <property type="match status" value="1"/>
</dbReference>
<evidence type="ECO:0000256" key="14">
    <source>
        <dbReference type="SAM" id="SignalP"/>
    </source>
</evidence>
<keyword evidence="2 12" id="KW-0813">Transport</keyword>
<dbReference type="Proteomes" id="UP000295649">
    <property type="component" value="Unassembled WGS sequence"/>
</dbReference>
<dbReference type="Gene3D" id="3.55.50.30">
    <property type="match status" value="1"/>
</dbReference>
<dbReference type="InterPro" id="IPR012910">
    <property type="entry name" value="Plug_dom"/>
</dbReference>
<evidence type="ECO:0000256" key="2">
    <source>
        <dbReference type="ARBA" id="ARBA00022448"/>
    </source>
</evidence>
<keyword evidence="5 12" id="KW-0812">Transmembrane</keyword>
<dbReference type="InterPro" id="IPR039426">
    <property type="entry name" value="TonB-dep_rcpt-like"/>
</dbReference>
<evidence type="ECO:0000256" key="11">
    <source>
        <dbReference type="ARBA" id="ARBA00023237"/>
    </source>
</evidence>
<dbReference type="InterPro" id="IPR037066">
    <property type="entry name" value="Plug_dom_sf"/>
</dbReference>
<keyword evidence="9 13" id="KW-0798">TonB box</keyword>
<dbReference type="PANTHER" id="PTHR32552:SF89">
    <property type="entry name" value="CATECHOLATE SIDEROPHORE RECEPTOR FIU"/>
    <property type="match status" value="1"/>
</dbReference>
<dbReference type="Gene3D" id="2.40.170.20">
    <property type="entry name" value="TonB-dependent receptor, beta-barrel domain"/>
    <property type="match status" value="1"/>
</dbReference>
<comment type="caution">
    <text evidence="16">The sequence shown here is derived from an EMBL/GenBank/DDBJ whole genome shotgun (WGS) entry which is preliminary data.</text>
</comment>
<evidence type="ECO:0000313" key="17">
    <source>
        <dbReference type="Proteomes" id="UP000295649"/>
    </source>
</evidence>
<keyword evidence="8" id="KW-0406">Ion transport</keyword>
<dbReference type="Pfam" id="PF07715">
    <property type="entry name" value="Plug"/>
    <property type="match status" value="1"/>
</dbReference>
<keyword evidence="10 12" id="KW-0472">Membrane</keyword>
<dbReference type="EMBL" id="SMCN01000011">
    <property type="protein sequence ID" value="TCV82791.1"/>
    <property type="molecule type" value="Genomic_DNA"/>
</dbReference>
<accession>A0ABY2CL80</accession>
<dbReference type="InterPro" id="IPR036942">
    <property type="entry name" value="Beta-barrel_TonB_sf"/>
</dbReference>
<evidence type="ECO:0000313" key="16">
    <source>
        <dbReference type="EMBL" id="TCV82791.1"/>
    </source>
</evidence>
<dbReference type="SUPFAM" id="SSF56935">
    <property type="entry name" value="Porins"/>
    <property type="match status" value="1"/>
</dbReference>
<evidence type="ECO:0000256" key="5">
    <source>
        <dbReference type="ARBA" id="ARBA00022692"/>
    </source>
</evidence>
<evidence type="ECO:0000256" key="1">
    <source>
        <dbReference type="ARBA" id="ARBA00004571"/>
    </source>
</evidence>
<gene>
    <name evidence="16" type="ORF">EDE11_11146</name>
</gene>
<dbReference type="SMART" id="SM00965">
    <property type="entry name" value="STN"/>
    <property type="match status" value="1"/>
</dbReference>
<feature type="chain" id="PRO_5047271763" evidence="14">
    <location>
        <begin position="42"/>
        <end position="804"/>
    </location>
</feature>
<keyword evidence="7" id="KW-0408">Iron</keyword>
<evidence type="ECO:0000256" key="13">
    <source>
        <dbReference type="RuleBase" id="RU003357"/>
    </source>
</evidence>
<feature type="domain" description="Secretin/TonB short N-terminal" evidence="15">
    <location>
        <begin position="72"/>
        <end position="123"/>
    </location>
</feature>
<dbReference type="Pfam" id="PF07660">
    <property type="entry name" value="STN"/>
    <property type="match status" value="1"/>
</dbReference>
<evidence type="ECO:0000256" key="10">
    <source>
        <dbReference type="ARBA" id="ARBA00023136"/>
    </source>
</evidence>
<dbReference type="Pfam" id="PF00593">
    <property type="entry name" value="TonB_dep_Rec_b-barrel"/>
    <property type="match status" value="1"/>
</dbReference>
<dbReference type="CDD" id="cd01347">
    <property type="entry name" value="ligand_gated_channel"/>
    <property type="match status" value="1"/>
</dbReference>
<dbReference type="PANTHER" id="PTHR32552">
    <property type="entry name" value="FERRICHROME IRON RECEPTOR-RELATED"/>
    <property type="match status" value="1"/>
</dbReference>
<protein>
    <submittedName>
        <fullName evidence="16">Iron complex outermembrane receptor protein</fullName>
    </submittedName>
</protein>
<dbReference type="InterPro" id="IPR000531">
    <property type="entry name" value="Beta-barrel_TonB"/>
</dbReference>